<protein>
    <submittedName>
        <fullName evidence="1">Uncharacterized protein</fullName>
    </submittedName>
</protein>
<keyword evidence="2" id="KW-1185">Reference proteome</keyword>
<dbReference type="AlphaFoldDB" id="M2Q8K5"/>
<reference evidence="1 2" key="1">
    <citation type="journal article" date="2012" name="Proc. Natl. Acad. Sci. U.S.A.">
        <title>Comparative genomics of Ceriporiopsis subvermispora and Phanerochaete chrysosporium provide insight into selective ligninolysis.</title>
        <authorList>
            <person name="Fernandez-Fueyo E."/>
            <person name="Ruiz-Duenas F.J."/>
            <person name="Ferreira P."/>
            <person name="Floudas D."/>
            <person name="Hibbett D.S."/>
            <person name="Canessa P."/>
            <person name="Larrondo L.F."/>
            <person name="James T.Y."/>
            <person name="Seelenfreund D."/>
            <person name="Lobos S."/>
            <person name="Polanco R."/>
            <person name="Tello M."/>
            <person name="Honda Y."/>
            <person name="Watanabe T."/>
            <person name="Watanabe T."/>
            <person name="Ryu J.S."/>
            <person name="Kubicek C.P."/>
            <person name="Schmoll M."/>
            <person name="Gaskell J."/>
            <person name="Hammel K.E."/>
            <person name="St John F.J."/>
            <person name="Vanden Wymelenberg A."/>
            <person name="Sabat G."/>
            <person name="Splinter BonDurant S."/>
            <person name="Syed K."/>
            <person name="Yadav J.S."/>
            <person name="Doddapaneni H."/>
            <person name="Subramanian V."/>
            <person name="Lavin J.L."/>
            <person name="Oguiza J.A."/>
            <person name="Perez G."/>
            <person name="Pisabarro A.G."/>
            <person name="Ramirez L."/>
            <person name="Santoyo F."/>
            <person name="Master E."/>
            <person name="Coutinho P.M."/>
            <person name="Henrissat B."/>
            <person name="Lombard V."/>
            <person name="Magnuson J.K."/>
            <person name="Kuees U."/>
            <person name="Hori C."/>
            <person name="Igarashi K."/>
            <person name="Samejima M."/>
            <person name="Held B.W."/>
            <person name="Barry K.W."/>
            <person name="LaButti K.M."/>
            <person name="Lapidus A."/>
            <person name="Lindquist E.A."/>
            <person name="Lucas S.M."/>
            <person name="Riley R."/>
            <person name="Salamov A.A."/>
            <person name="Hoffmeister D."/>
            <person name="Schwenk D."/>
            <person name="Hadar Y."/>
            <person name="Yarden O."/>
            <person name="de Vries R.P."/>
            <person name="Wiebenga A."/>
            <person name="Stenlid J."/>
            <person name="Eastwood D."/>
            <person name="Grigoriev I.V."/>
            <person name="Berka R.M."/>
            <person name="Blanchette R.A."/>
            <person name="Kersten P."/>
            <person name="Martinez A.T."/>
            <person name="Vicuna R."/>
            <person name="Cullen D."/>
        </authorList>
    </citation>
    <scope>NUCLEOTIDE SEQUENCE [LARGE SCALE GENOMIC DNA]</scope>
    <source>
        <strain evidence="1 2">B</strain>
    </source>
</reference>
<organism evidence="1 2">
    <name type="scientific">Ceriporiopsis subvermispora (strain B)</name>
    <name type="common">White-rot fungus</name>
    <name type="synonym">Gelatoporia subvermispora</name>
    <dbReference type="NCBI Taxonomy" id="914234"/>
    <lineage>
        <taxon>Eukaryota</taxon>
        <taxon>Fungi</taxon>
        <taxon>Dikarya</taxon>
        <taxon>Basidiomycota</taxon>
        <taxon>Agaricomycotina</taxon>
        <taxon>Agaricomycetes</taxon>
        <taxon>Polyporales</taxon>
        <taxon>Gelatoporiaceae</taxon>
        <taxon>Gelatoporia</taxon>
    </lineage>
</organism>
<sequence length="208" mass="23953">MRKKYGTGILVWDWTSDRLHHWLQANDYQAFAFLSGDYLLFTMNDRGMSKEGTDHRGDNSDGPKLPYLCAIKIDRGCIVSAPVRLYSTAYVCRLNYLAHTHIYLPIRCRDPISFPGWYNEVIFSNDMTIPFTRANTWLIGGDETLPVRTIRMVPTQELLRHIKGASDTPVAVEWGDWNTGSYIAEVKFNHSYDTFGTKLFDLWTEDGK</sequence>
<name>M2Q8K5_CERS8</name>
<evidence type="ECO:0000313" key="1">
    <source>
        <dbReference type="EMBL" id="EMD33198.1"/>
    </source>
</evidence>
<accession>M2Q8K5</accession>
<dbReference type="EMBL" id="KB445807">
    <property type="protein sequence ID" value="EMD33198.1"/>
    <property type="molecule type" value="Genomic_DNA"/>
</dbReference>
<dbReference type="HOGENOM" id="CLU_1320750_0_0_1"/>
<dbReference type="Proteomes" id="UP000016930">
    <property type="component" value="Unassembled WGS sequence"/>
</dbReference>
<evidence type="ECO:0000313" key="2">
    <source>
        <dbReference type="Proteomes" id="UP000016930"/>
    </source>
</evidence>
<proteinExistence type="predicted"/>
<gene>
    <name evidence="1" type="ORF">CERSUDRAFT_76882</name>
</gene>